<accession>A0A1I7WZQ7</accession>
<organism evidence="2 3">
    <name type="scientific">Heterorhabditis bacteriophora</name>
    <name type="common">Entomopathogenic nematode worm</name>
    <dbReference type="NCBI Taxonomy" id="37862"/>
    <lineage>
        <taxon>Eukaryota</taxon>
        <taxon>Metazoa</taxon>
        <taxon>Ecdysozoa</taxon>
        <taxon>Nematoda</taxon>
        <taxon>Chromadorea</taxon>
        <taxon>Rhabditida</taxon>
        <taxon>Rhabditina</taxon>
        <taxon>Rhabditomorpha</taxon>
        <taxon>Strongyloidea</taxon>
        <taxon>Heterorhabditidae</taxon>
        <taxon>Heterorhabditis</taxon>
    </lineage>
</organism>
<protein>
    <submittedName>
        <fullName evidence="3">SH3 domain-containing protein</fullName>
    </submittedName>
</protein>
<evidence type="ECO:0000256" key="1">
    <source>
        <dbReference type="SAM" id="Phobius"/>
    </source>
</evidence>
<dbReference type="InterPro" id="IPR011009">
    <property type="entry name" value="Kinase-like_dom_sf"/>
</dbReference>
<keyword evidence="1" id="KW-1133">Transmembrane helix</keyword>
<reference evidence="3" key="1">
    <citation type="submission" date="2016-11" db="UniProtKB">
        <authorList>
            <consortium name="WormBaseParasite"/>
        </authorList>
    </citation>
    <scope>IDENTIFICATION</scope>
</reference>
<sequence length="468" mass="53899">MGAQESALKKPVNGLEIGEEYSKKSNAFKVWTHINPCTINKKIKGTLFTRELQVDDGEIVKRLESGVKVEISHNNISPSSIFVCENGEWKLGGFEFARSFENDSSAVKKDLYKASKLPSCSTLEEKAREYFILNILLSILLRVEYEKNTFYRYSISSFMDYFCFKIELSFFKMILKLFSGLLCRLRSLPQHVISRRLSRLLLSRYVLLEPRSHEELYPELLIPAGFISIELLLCGAYYFGCYSMRKVDMVFYLLNYFKLISYLSCYVSSVLVLVSLLGTEKVCPWKAVKNFVDGTPIVRSPNHNLSSSQLNCLNIPQSATVIPSYKRQEFETIKHADDHSAEKCQRTDSEKNNTKEYQNTSLWNDESWSSDWEKREENCQCDNEDVANINIAKSPVCSLEAPTVSQVKRTSSNMIGELRVALIYQLWIYLCHPKIITGSEFTISVIKPVFIRITTTLMIHCIYSFYFH</sequence>
<dbReference type="Proteomes" id="UP000095283">
    <property type="component" value="Unplaced"/>
</dbReference>
<feature type="transmembrane region" description="Helical" evidence="1">
    <location>
        <begin position="259"/>
        <end position="279"/>
    </location>
</feature>
<feature type="transmembrane region" description="Helical" evidence="1">
    <location>
        <begin position="220"/>
        <end position="239"/>
    </location>
</feature>
<evidence type="ECO:0000313" key="2">
    <source>
        <dbReference type="Proteomes" id="UP000095283"/>
    </source>
</evidence>
<dbReference type="WBParaSite" id="Hba_10776">
    <property type="protein sequence ID" value="Hba_10776"/>
    <property type="gene ID" value="Hba_10776"/>
</dbReference>
<dbReference type="AlphaFoldDB" id="A0A1I7WZQ7"/>
<dbReference type="SUPFAM" id="SSF56112">
    <property type="entry name" value="Protein kinase-like (PK-like)"/>
    <property type="match status" value="1"/>
</dbReference>
<name>A0A1I7WZQ7_HETBA</name>
<keyword evidence="2" id="KW-1185">Reference proteome</keyword>
<evidence type="ECO:0000313" key="3">
    <source>
        <dbReference type="WBParaSite" id="Hba_10776"/>
    </source>
</evidence>
<keyword evidence="1" id="KW-0472">Membrane</keyword>
<keyword evidence="1" id="KW-0812">Transmembrane</keyword>
<dbReference type="Gene3D" id="1.10.510.10">
    <property type="entry name" value="Transferase(Phosphotransferase) domain 1"/>
    <property type="match status" value="1"/>
</dbReference>
<proteinExistence type="predicted"/>